<evidence type="ECO:0000313" key="5">
    <source>
        <dbReference type="EMBL" id="WDR04374.1"/>
    </source>
</evidence>
<evidence type="ECO:0000256" key="3">
    <source>
        <dbReference type="ARBA" id="ARBA00023163"/>
    </source>
</evidence>
<keyword evidence="2" id="KW-0238">DNA-binding</keyword>
<evidence type="ECO:0000259" key="4">
    <source>
        <dbReference type="Pfam" id="PF07729"/>
    </source>
</evidence>
<reference evidence="5 6" key="1">
    <citation type="submission" date="2023-02" db="EMBL/GenBank/DDBJ databases">
        <title>Devosia algicola sp. nov., isolated from the phycosphere of marine algae.</title>
        <authorList>
            <person name="Kim J.M."/>
            <person name="Lee J.K."/>
            <person name="Choi B.J."/>
            <person name="Bayburt H."/>
            <person name="Jeon C.O."/>
        </authorList>
    </citation>
    <scope>NUCLEOTIDE SEQUENCE [LARGE SCALE GENOMIC DNA]</scope>
    <source>
        <strain evidence="5 6">G20-9</strain>
    </source>
</reference>
<keyword evidence="3" id="KW-0804">Transcription</keyword>
<protein>
    <submittedName>
        <fullName evidence="5">FCD domain-containing protein</fullName>
    </submittedName>
</protein>
<dbReference type="Pfam" id="PF07729">
    <property type="entry name" value="FCD"/>
    <property type="match status" value="1"/>
</dbReference>
<gene>
    <name evidence="5" type="ORF">PSQ19_19200</name>
</gene>
<sequence>MPPQQQLTTASSAIFARRLSLTHGRERAIQEHQLILDACRNGDVMQAAALTRDHVLQASISLTKFLSQQG</sequence>
<keyword evidence="1" id="KW-0805">Transcription regulation</keyword>
<dbReference type="EMBL" id="CP118246">
    <property type="protein sequence ID" value="WDR04374.1"/>
    <property type="molecule type" value="Genomic_DNA"/>
</dbReference>
<dbReference type="RefSeq" id="WP_282220756.1">
    <property type="nucleotide sequence ID" value="NZ_CP118246.1"/>
</dbReference>
<name>A0ABY7YTT7_9HYPH</name>
<dbReference type="Gene3D" id="1.20.120.530">
    <property type="entry name" value="GntR ligand-binding domain-like"/>
    <property type="match status" value="1"/>
</dbReference>
<accession>A0ABY7YTT7</accession>
<proteinExistence type="predicted"/>
<feature type="domain" description="GntR C-terminal" evidence="4">
    <location>
        <begin position="6"/>
        <end position="55"/>
    </location>
</feature>
<organism evidence="5 6">
    <name type="scientific">Devosia algicola</name>
    <dbReference type="NCBI Taxonomy" id="3026418"/>
    <lineage>
        <taxon>Bacteria</taxon>
        <taxon>Pseudomonadati</taxon>
        <taxon>Pseudomonadota</taxon>
        <taxon>Alphaproteobacteria</taxon>
        <taxon>Hyphomicrobiales</taxon>
        <taxon>Devosiaceae</taxon>
        <taxon>Devosia</taxon>
    </lineage>
</organism>
<keyword evidence="6" id="KW-1185">Reference proteome</keyword>
<evidence type="ECO:0000256" key="1">
    <source>
        <dbReference type="ARBA" id="ARBA00023015"/>
    </source>
</evidence>
<evidence type="ECO:0000313" key="6">
    <source>
        <dbReference type="Proteomes" id="UP001220530"/>
    </source>
</evidence>
<evidence type="ECO:0000256" key="2">
    <source>
        <dbReference type="ARBA" id="ARBA00023125"/>
    </source>
</evidence>
<dbReference type="SUPFAM" id="SSF48008">
    <property type="entry name" value="GntR ligand-binding domain-like"/>
    <property type="match status" value="1"/>
</dbReference>
<dbReference type="InterPro" id="IPR011711">
    <property type="entry name" value="GntR_C"/>
</dbReference>
<dbReference type="InterPro" id="IPR008920">
    <property type="entry name" value="TF_FadR/GntR_C"/>
</dbReference>
<dbReference type="Proteomes" id="UP001220530">
    <property type="component" value="Chromosome"/>
</dbReference>